<evidence type="ECO:0000256" key="2">
    <source>
        <dbReference type="ARBA" id="ARBA00022833"/>
    </source>
</evidence>
<evidence type="ECO:0000259" key="6">
    <source>
        <dbReference type="Pfam" id="PF00107"/>
    </source>
</evidence>
<dbReference type="InterPro" id="IPR011032">
    <property type="entry name" value="GroES-like_sf"/>
</dbReference>
<sequence length="381" mass="40018">MKLISNFSQEGFQMKITAAVALKQGDPLVIKNVNLNRDLKSDELLVKTVASGICGADIQEINGGPTGFAPIPMIMGHEGAGIVESVGSSVTEFQPGDHVTVSYASCGTCKQCVAGRPYACERMNELNFGGKDIDGGTRYELDGQPLSSFFQQSSFGNYMKVQARNVAKVTKDVDLKLLGPLGCGLQTGAGTVLNDLKPQPGDGIVIFGTGTVGLAAIMAAKVAHCDPIIAVDIVDSRLDLALELGATNVINSQNTPDVPAEVNKISAGGVEFGVVSAGINGLAENAVRSTSIYGTVAIVGGAFEGKFNLAQDVLIPARTIRGVLQGSSLPKLFIPKLINLYQTGQFPFDKLVKFYDLADINQAIADSKSGKVIKPILIMPE</sequence>
<reference evidence="8 9" key="1">
    <citation type="journal article" date="2015" name="Genome Announc.">
        <title>Expanding the biotechnology potential of lactobacilli through comparative genomics of 213 strains and associated genera.</title>
        <authorList>
            <person name="Sun Z."/>
            <person name="Harris H.M."/>
            <person name="McCann A."/>
            <person name="Guo C."/>
            <person name="Argimon S."/>
            <person name="Zhang W."/>
            <person name="Yang X."/>
            <person name="Jeffery I.B."/>
            <person name="Cooney J.C."/>
            <person name="Kagawa T.F."/>
            <person name="Liu W."/>
            <person name="Song Y."/>
            <person name="Salvetti E."/>
            <person name="Wrobel A."/>
            <person name="Rasinkangas P."/>
            <person name="Parkhill J."/>
            <person name="Rea M.C."/>
            <person name="O'Sullivan O."/>
            <person name="Ritari J."/>
            <person name="Douillard F.P."/>
            <person name="Paul Ross R."/>
            <person name="Yang R."/>
            <person name="Briner A.E."/>
            <person name="Felis G.E."/>
            <person name="de Vos W.M."/>
            <person name="Barrangou R."/>
            <person name="Klaenhammer T.R."/>
            <person name="Caufield P.W."/>
            <person name="Cui Y."/>
            <person name="Zhang H."/>
            <person name="O'Toole P.W."/>
        </authorList>
    </citation>
    <scope>NUCLEOTIDE SEQUENCE [LARGE SCALE GENOMIC DNA]</scope>
    <source>
        <strain evidence="8 9">JCM 15530</strain>
    </source>
</reference>
<gene>
    <name evidence="8" type="ORF">FC96_GL001439</name>
</gene>
<dbReference type="InterPro" id="IPR013154">
    <property type="entry name" value="ADH-like_N"/>
</dbReference>
<keyword evidence="2 5" id="KW-0862">Zinc</keyword>
<proteinExistence type="inferred from homology"/>
<evidence type="ECO:0000313" key="9">
    <source>
        <dbReference type="Proteomes" id="UP000050911"/>
    </source>
</evidence>
<dbReference type="GO" id="GO:0005829">
    <property type="term" value="C:cytosol"/>
    <property type="evidence" value="ECO:0007669"/>
    <property type="project" value="TreeGrafter"/>
</dbReference>
<dbReference type="STRING" id="1302272.FC96_GL001439"/>
<dbReference type="PANTHER" id="PTHR43880">
    <property type="entry name" value="ALCOHOL DEHYDROGENASE"/>
    <property type="match status" value="1"/>
</dbReference>
<feature type="domain" description="Alcohol dehydrogenase-like C-terminal" evidence="6">
    <location>
        <begin position="212"/>
        <end position="327"/>
    </location>
</feature>
<dbReference type="SUPFAM" id="SSF51735">
    <property type="entry name" value="NAD(P)-binding Rossmann-fold domains"/>
    <property type="match status" value="1"/>
</dbReference>
<dbReference type="EMBL" id="AZCX01000003">
    <property type="protein sequence ID" value="KRK48339.1"/>
    <property type="molecule type" value="Genomic_DNA"/>
</dbReference>
<evidence type="ECO:0000256" key="4">
    <source>
        <dbReference type="ARBA" id="ARBA00023027"/>
    </source>
</evidence>
<dbReference type="PATRIC" id="fig|1302272.5.peg.1451"/>
<accession>A0A0R1HUW5</accession>
<dbReference type="GO" id="GO:0008270">
    <property type="term" value="F:zinc ion binding"/>
    <property type="evidence" value="ECO:0007669"/>
    <property type="project" value="InterPro"/>
</dbReference>
<dbReference type="GO" id="GO:0051903">
    <property type="term" value="F:S-(hydroxymethyl)glutathione dehydrogenase [NAD(P)+] activity"/>
    <property type="evidence" value="ECO:0007669"/>
    <property type="project" value="TreeGrafter"/>
</dbReference>
<comment type="cofactor">
    <cofactor evidence="5">
        <name>Zn(2+)</name>
        <dbReference type="ChEBI" id="CHEBI:29105"/>
    </cofactor>
</comment>
<dbReference type="PROSITE" id="PS00059">
    <property type="entry name" value="ADH_ZINC"/>
    <property type="match status" value="1"/>
</dbReference>
<comment type="similarity">
    <text evidence="5">Belongs to the zinc-containing alcohol dehydrogenase family.</text>
</comment>
<dbReference type="InterPro" id="IPR013149">
    <property type="entry name" value="ADH-like_C"/>
</dbReference>
<evidence type="ECO:0000259" key="7">
    <source>
        <dbReference type="Pfam" id="PF08240"/>
    </source>
</evidence>
<dbReference type="Pfam" id="PF08240">
    <property type="entry name" value="ADH_N"/>
    <property type="match status" value="1"/>
</dbReference>
<dbReference type="GO" id="GO:0046294">
    <property type="term" value="P:formaldehyde catabolic process"/>
    <property type="evidence" value="ECO:0007669"/>
    <property type="project" value="TreeGrafter"/>
</dbReference>
<dbReference type="InterPro" id="IPR036291">
    <property type="entry name" value="NAD(P)-bd_dom_sf"/>
</dbReference>
<evidence type="ECO:0000313" key="8">
    <source>
        <dbReference type="EMBL" id="KRK48339.1"/>
    </source>
</evidence>
<dbReference type="Pfam" id="PF00107">
    <property type="entry name" value="ADH_zinc_N"/>
    <property type="match status" value="1"/>
</dbReference>
<evidence type="ECO:0000256" key="3">
    <source>
        <dbReference type="ARBA" id="ARBA00023002"/>
    </source>
</evidence>
<name>A0A0R1HUW5_9LACO</name>
<keyword evidence="3" id="KW-0560">Oxidoreductase</keyword>
<protein>
    <submittedName>
        <fullName evidence="8">Benzyl alcohol dehydrogenase</fullName>
    </submittedName>
</protein>
<dbReference type="SUPFAM" id="SSF50129">
    <property type="entry name" value="GroES-like"/>
    <property type="match status" value="1"/>
</dbReference>
<keyword evidence="1 5" id="KW-0479">Metal-binding</keyword>
<evidence type="ECO:0000256" key="5">
    <source>
        <dbReference type="RuleBase" id="RU361277"/>
    </source>
</evidence>
<dbReference type="Gene3D" id="3.90.180.10">
    <property type="entry name" value="Medium-chain alcohol dehydrogenases, catalytic domain"/>
    <property type="match status" value="1"/>
</dbReference>
<comment type="caution">
    <text evidence="8">The sequence shown here is derived from an EMBL/GenBank/DDBJ whole genome shotgun (WGS) entry which is preliminary data.</text>
</comment>
<dbReference type="CDD" id="cd08278">
    <property type="entry name" value="benzyl_alcohol_DH"/>
    <property type="match status" value="1"/>
</dbReference>
<dbReference type="PANTHER" id="PTHR43880:SF12">
    <property type="entry name" value="ALCOHOL DEHYDROGENASE CLASS-3"/>
    <property type="match status" value="1"/>
</dbReference>
<dbReference type="Gene3D" id="3.40.50.720">
    <property type="entry name" value="NAD(P)-binding Rossmann-like Domain"/>
    <property type="match status" value="1"/>
</dbReference>
<organism evidence="8 9">
    <name type="scientific">Secundilactobacillus kimchicus JCM 15530</name>
    <dbReference type="NCBI Taxonomy" id="1302272"/>
    <lineage>
        <taxon>Bacteria</taxon>
        <taxon>Bacillati</taxon>
        <taxon>Bacillota</taxon>
        <taxon>Bacilli</taxon>
        <taxon>Lactobacillales</taxon>
        <taxon>Lactobacillaceae</taxon>
        <taxon>Secundilactobacillus</taxon>
    </lineage>
</organism>
<dbReference type="Proteomes" id="UP000050911">
    <property type="component" value="Unassembled WGS sequence"/>
</dbReference>
<dbReference type="InterPro" id="IPR002328">
    <property type="entry name" value="ADH_Zn_CS"/>
</dbReference>
<evidence type="ECO:0000256" key="1">
    <source>
        <dbReference type="ARBA" id="ARBA00022723"/>
    </source>
</evidence>
<dbReference type="AlphaFoldDB" id="A0A0R1HUW5"/>
<keyword evidence="9" id="KW-1185">Reference proteome</keyword>
<feature type="domain" description="Alcohol dehydrogenase-like N-terminal" evidence="7">
    <location>
        <begin position="41"/>
        <end position="169"/>
    </location>
</feature>
<keyword evidence="4" id="KW-0520">NAD</keyword>